<evidence type="ECO:0000313" key="2">
    <source>
        <dbReference type="Proteomes" id="UP000188268"/>
    </source>
</evidence>
<evidence type="ECO:0000313" key="1">
    <source>
        <dbReference type="EMBL" id="OMO96063.1"/>
    </source>
</evidence>
<protein>
    <submittedName>
        <fullName evidence="1">Uncharacterized protein</fullName>
    </submittedName>
</protein>
<sequence>MAEVDPFPLEESCVESDSGATFFFFLGSGK</sequence>
<organism evidence="1 2">
    <name type="scientific">Corchorus capsularis</name>
    <name type="common">Jute</name>
    <dbReference type="NCBI Taxonomy" id="210143"/>
    <lineage>
        <taxon>Eukaryota</taxon>
        <taxon>Viridiplantae</taxon>
        <taxon>Streptophyta</taxon>
        <taxon>Embryophyta</taxon>
        <taxon>Tracheophyta</taxon>
        <taxon>Spermatophyta</taxon>
        <taxon>Magnoliopsida</taxon>
        <taxon>eudicotyledons</taxon>
        <taxon>Gunneridae</taxon>
        <taxon>Pentapetalae</taxon>
        <taxon>rosids</taxon>
        <taxon>malvids</taxon>
        <taxon>Malvales</taxon>
        <taxon>Malvaceae</taxon>
        <taxon>Grewioideae</taxon>
        <taxon>Apeibeae</taxon>
        <taxon>Corchorus</taxon>
    </lineage>
</organism>
<gene>
    <name evidence="1" type="ORF">CCACVL1_05094</name>
</gene>
<name>A0A1R3JMP6_COCAP</name>
<dbReference type="Gramene" id="OMO96063">
    <property type="protein sequence ID" value="OMO96063"/>
    <property type="gene ID" value="CCACVL1_05094"/>
</dbReference>
<proteinExistence type="predicted"/>
<keyword evidence="2" id="KW-1185">Reference proteome</keyword>
<accession>A0A1R3JMP6</accession>
<comment type="caution">
    <text evidence="1">The sequence shown here is derived from an EMBL/GenBank/DDBJ whole genome shotgun (WGS) entry which is preliminary data.</text>
</comment>
<reference evidence="1 2" key="1">
    <citation type="submission" date="2013-09" db="EMBL/GenBank/DDBJ databases">
        <title>Corchorus capsularis genome sequencing.</title>
        <authorList>
            <person name="Alam M."/>
            <person name="Haque M.S."/>
            <person name="Islam M.S."/>
            <person name="Emdad E.M."/>
            <person name="Islam M.M."/>
            <person name="Ahmed B."/>
            <person name="Halim A."/>
            <person name="Hossen Q.M.M."/>
            <person name="Hossain M.Z."/>
            <person name="Ahmed R."/>
            <person name="Khan M.M."/>
            <person name="Islam R."/>
            <person name="Rashid M.M."/>
            <person name="Khan S.A."/>
            <person name="Rahman M.S."/>
            <person name="Alam M."/>
        </authorList>
    </citation>
    <scope>NUCLEOTIDE SEQUENCE [LARGE SCALE GENOMIC DNA]</scope>
    <source>
        <strain evidence="2">cv. CVL-1</strain>
        <tissue evidence="1">Whole seedling</tissue>
    </source>
</reference>
<dbReference type="AlphaFoldDB" id="A0A1R3JMP6"/>
<dbReference type="Proteomes" id="UP000188268">
    <property type="component" value="Unassembled WGS sequence"/>
</dbReference>
<dbReference type="EMBL" id="AWWV01007519">
    <property type="protein sequence ID" value="OMO96063.1"/>
    <property type="molecule type" value="Genomic_DNA"/>
</dbReference>